<sequence length="118" mass="13121">MPRPWELEVKPHPPYVAGRCYRVRVLAVSKSRKAQGLAVELEHQDEDQQGRRVHVDLPAPRPEGLAADFFVACGQQVQVGATLRPKDCEGKVITACFAPDAGETWQVSNFKPLQEQTS</sequence>
<gene>
    <name evidence="1" type="ORF">QJ522_21265</name>
</gene>
<keyword evidence="2" id="KW-1185">Reference proteome</keyword>
<dbReference type="EMBL" id="JASCXX010000042">
    <property type="protein sequence ID" value="MDI6451606.1"/>
    <property type="molecule type" value="Genomic_DNA"/>
</dbReference>
<name>A0AAW6U7T8_9BACT</name>
<dbReference type="RefSeq" id="WP_349247016.1">
    <property type="nucleotide sequence ID" value="NZ_JASCXX010000042.1"/>
</dbReference>
<comment type="caution">
    <text evidence="1">The sequence shown here is derived from an EMBL/GenBank/DDBJ whole genome shotgun (WGS) entry which is preliminary data.</text>
</comment>
<dbReference type="Proteomes" id="UP001431776">
    <property type="component" value="Unassembled WGS sequence"/>
</dbReference>
<evidence type="ECO:0000313" key="2">
    <source>
        <dbReference type="Proteomes" id="UP001431776"/>
    </source>
</evidence>
<proteinExistence type="predicted"/>
<organism evidence="1 2">
    <name type="scientific">Anaerobaca lacustris</name>
    <dbReference type="NCBI Taxonomy" id="3044600"/>
    <lineage>
        <taxon>Bacteria</taxon>
        <taxon>Pseudomonadati</taxon>
        <taxon>Planctomycetota</taxon>
        <taxon>Phycisphaerae</taxon>
        <taxon>Sedimentisphaerales</taxon>
        <taxon>Anaerobacaceae</taxon>
        <taxon>Anaerobaca</taxon>
    </lineage>
</organism>
<accession>A0AAW6U7T8</accession>
<evidence type="ECO:0000313" key="1">
    <source>
        <dbReference type="EMBL" id="MDI6451606.1"/>
    </source>
</evidence>
<reference evidence="1" key="1">
    <citation type="submission" date="2023-05" db="EMBL/GenBank/DDBJ databases">
        <title>Anaerotaeda fermentans gen. nov., sp. nov., a novel anaerobic planctomycete of the new family within the order Sedimentisphaerales isolated from Taman Peninsula, Russia.</title>
        <authorList>
            <person name="Khomyakova M.A."/>
            <person name="Merkel A.Y."/>
            <person name="Slobodkin A.I."/>
        </authorList>
    </citation>
    <scope>NUCLEOTIDE SEQUENCE</scope>
    <source>
        <strain evidence="1">M17dextr</strain>
    </source>
</reference>
<protein>
    <submittedName>
        <fullName evidence="1">Uncharacterized protein</fullName>
    </submittedName>
</protein>
<dbReference type="AlphaFoldDB" id="A0AAW6U7T8"/>